<dbReference type="GO" id="GO:0016226">
    <property type="term" value="P:iron-sulfur cluster assembly"/>
    <property type="evidence" value="ECO:0007669"/>
    <property type="project" value="TreeGrafter"/>
</dbReference>
<keyword evidence="3" id="KW-1185">Reference proteome</keyword>
<dbReference type="Proteomes" id="UP000221165">
    <property type="component" value="Unassembled WGS sequence"/>
</dbReference>
<dbReference type="PANTHER" id="PTHR43011:SF1">
    <property type="entry name" value="IRON-SULFUR CLUSTER ASSEMBLY 2 HOMOLOG, MITOCHONDRIAL"/>
    <property type="match status" value="1"/>
</dbReference>
<dbReference type="PANTHER" id="PTHR43011">
    <property type="entry name" value="IRON-SULFUR CLUSTER ASSEMBLY 2 HOMOLOG, MITOCHONDRIAL"/>
    <property type="match status" value="1"/>
</dbReference>
<protein>
    <submittedName>
        <fullName evidence="2">Iron-sulfur cluster assembly accessory protein</fullName>
    </submittedName>
</protein>
<dbReference type="Gene3D" id="2.60.300.12">
    <property type="entry name" value="HesB-like domain"/>
    <property type="match status" value="1"/>
</dbReference>
<dbReference type="RefSeq" id="XP_067920853.1">
    <property type="nucleotide sequence ID" value="XM_068067175.1"/>
</dbReference>
<dbReference type="GO" id="GO:0051539">
    <property type="term" value="F:4 iron, 4 sulfur cluster binding"/>
    <property type="evidence" value="ECO:0007669"/>
    <property type="project" value="TreeGrafter"/>
</dbReference>
<sequence>MVVLHESVKETWKGFSLESVAAGSPQVQPCVGQAERADEVIMWSSPVYNVRHVPGLGTRCRPPKRTLVIRRVSGSVANEVSPAFARHFSGAFSNAIGQSPFSLRSDPFESSNSLAVPPQVPLFARTAFSSWVQADRNKSFAVLDSLADSPLRPFSTASREFRFSATEAVGREASHGKASRAAHSESFLLTSFEDVATLQISHAAVERLQQIWARRHFERKEGGRRIGEERGGTVLGLLVRVVSGGCSGYKYCFELVGPDELSALREGGEHVFFWPSFTSASGSAADPGPSTIRREGSSAVERDPKHDFFAKSNWCVVVDKCSVPFLVDAFVDYADSLAASEFRVIRNAQAENVCSCGHSFAIRDDF</sequence>
<dbReference type="GeneID" id="94430386"/>
<dbReference type="InterPro" id="IPR035903">
    <property type="entry name" value="HesB-like_dom_sf"/>
</dbReference>
<evidence type="ECO:0000313" key="2">
    <source>
        <dbReference type="EMBL" id="PHJ19151.1"/>
    </source>
</evidence>
<reference evidence="2 3" key="1">
    <citation type="journal article" date="2017" name="Int. J. Parasitol.">
        <title>The genome of the protozoan parasite Cystoisospora suis and a reverse vaccinology approach to identify vaccine candidates.</title>
        <authorList>
            <person name="Palmieri N."/>
            <person name="Shrestha A."/>
            <person name="Ruttkowski B."/>
            <person name="Beck T."/>
            <person name="Vogl C."/>
            <person name="Tomley F."/>
            <person name="Blake D.P."/>
            <person name="Joachim A."/>
        </authorList>
    </citation>
    <scope>NUCLEOTIDE SEQUENCE [LARGE SCALE GENOMIC DNA]</scope>
    <source>
        <strain evidence="2 3">Wien I</strain>
    </source>
</reference>
<evidence type="ECO:0000313" key="3">
    <source>
        <dbReference type="Proteomes" id="UP000221165"/>
    </source>
</evidence>
<evidence type="ECO:0000256" key="1">
    <source>
        <dbReference type="ARBA" id="ARBA00006718"/>
    </source>
</evidence>
<dbReference type="AlphaFoldDB" id="A0A2C6JX85"/>
<accession>A0A2C6JX85</accession>
<dbReference type="GO" id="GO:0005739">
    <property type="term" value="C:mitochondrion"/>
    <property type="evidence" value="ECO:0007669"/>
    <property type="project" value="TreeGrafter"/>
</dbReference>
<comment type="similarity">
    <text evidence="1">Belongs to the HesB/IscA family.</text>
</comment>
<gene>
    <name evidence="2" type="ORF">CSUI_007025</name>
</gene>
<dbReference type="GO" id="GO:0005506">
    <property type="term" value="F:iron ion binding"/>
    <property type="evidence" value="ECO:0007669"/>
    <property type="project" value="TreeGrafter"/>
</dbReference>
<dbReference type="GO" id="GO:0051537">
    <property type="term" value="F:2 iron, 2 sulfur cluster binding"/>
    <property type="evidence" value="ECO:0007669"/>
    <property type="project" value="TreeGrafter"/>
</dbReference>
<name>A0A2C6JX85_9APIC</name>
<proteinExistence type="inferred from homology"/>
<comment type="caution">
    <text evidence="2">The sequence shown here is derived from an EMBL/GenBank/DDBJ whole genome shotgun (WGS) entry which is preliminary data.</text>
</comment>
<organism evidence="2 3">
    <name type="scientific">Cystoisospora suis</name>
    <dbReference type="NCBI Taxonomy" id="483139"/>
    <lineage>
        <taxon>Eukaryota</taxon>
        <taxon>Sar</taxon>
        <taxon>Alveolata</taxon>
        <taxon>Apicomplexa</taxon>
        <taxon>Conoidasida</taxon>
        <taxon>Coccidia</taxon>
        <taxon>Eucoccidiorida</taxon>
        <taxon>Eimeriorina</taxon>
        <taxon>Sarcocystidae</taxon>
        <taxon>Cystoisospora</taxon>
    </lineage>
</organism>
<dbReference type="EMBL" id="MIGC01003615">
    <property type="protein sequence ID" value="PHJ19151.1"/>
    <property type="molecule type" value="Genomic_DNA"/>
</dbReference>
<dbReference type="VEuPathDB" id="ToxoDB:CSUI_007025"/>
<dbReference type="OrthoDB" id="331345at2759"/>